<dbReference type="GO" id="GO:0015293">
    <property type="term" value="F:symporter activity"/>
    <property type="evidence" value="ECO:0007669"/>
    <property type="project" value="UniProtKB-KW"/>
</dbReference>
<dbReference type="InterPro" id="IPR018043">
    <property type="entry name" value="Na/Gal_symport_CS"/>
</dbReference>
<dbReference type="PANTHER" id="PTHR11328">
    <property type="entry name" value="MAJOR FACILITATOR SUPERFAMILY DOMAIN-CONTAINING PROTEIN"/>
    <property type="match status" value="1"/>
</dbReference>
<keyword evidence="5" id="KW-0812">Transmembrane</keyword>
<comment type="subcellular location">
    <subcellularLocation>
        <location evidence="1">Cell membrane</location>
        <topology evidence="1">Multi-pass membrane protein</topology>
    </subcellularLocation>
</comment>
<dbReference type="EMBL" id="QRAS01000001">
    <property type="protein sequence ID" value="RDL12240.1"/>
    <property type="molecule type" value="Genomic_DNA"/>
</dbReference>
<accession>A0A288Q6L3</accession>
<keyword evidence="2" id="KW-0813">Transport</keyword>
<dbReference type="Proteomes" id="UP000254912">
    <property type="component" value="Unassembled WGS sequence"/>
</dbReference>
<proteinExistence type="predicted"/>
<keyword evidence="4" id="KW-0762">Sugar transport</keyword>
<dbReference type="NCBIfam" id="TIGR00792">
    <property type="entry name" value="gph"/>
    <property type="match status" value="1"/>
</dbReference>
<evidence type="ECO:0000313" key="9">
    <source>
        <dbReference type="EMBL" id="RDL12240.1"/>
    </source>
</evidence>
<keyword evidence="6" id="KW-0769">Symport</keyword>
<dbReference type="PROSITE" id="PS00872">
    <property type="entry name" value="NA_GALACTOSIDE_SYMP"/>
    <property type="match status" value="1"/>
</dbReference>
<dbReference type="GO" id="GO:0006814">
    <property type="term" value="P:sodium ion transport"/>
    <property type="evidence" value="ECO:0007669"/>
    <property type="project" value="InterPro"/>
</dbReference>
<evidence type="ECO:0000256" key="4">
    <source>
        <dbReference type="ARBA" id="ARBA00022597"/>
    </source>
</evidence>
<dbReference type="RefSeq" id="WP_114981146.1">
    <property type="nucleotide sequence ID" value="NZ_BJYO01000002.1"/>
</dbReference>
<keyword evidence="8" id="KW-0472">Membrane</keyword>
<dbReference type="KEGG" id="wso:WSWS_01046"/>
<dbReference type="Gene3D" id="1.20.1250.20">
    <property type="entry name" value="MFS general substrate transporter like domains"/>
    <property type="match status" value="2"/>
</dbReference>
<dbReference type="PANTHER" id="PTHR11328:SF24">
    <property type="entry name" value="MAJOR FACILITATOR SUPERFAMILY (MFS) PROFILE DOMAIN-CONTAINING PROTEIN"/>
    <property type="match status" value="1"/>
</dbReference>
<dbReference type="CDD" id="cd17332">
    <property type="entry name" value="MFS_MelB_like"/>
    <property type="match status" value="1"/>
</dbReference>
<evidence type="ECO:0000256" key="6">
    <source>
        <dbReference type="ARBA" id="ARBA00022847"/>
    </source>
</evidence>
<organism evidence="9 10">
    <name type="scientific">Weissella soli</name>
    <dbReference type="NCBI Taxonomy" id="155866"/>
    <lineage>
        <taxon>Bacteria</taxon>
        <taxon>Bacillati</taxon>
        <taxon>Bacillota</taxon>
        <taxon>Bacilli</taxon>
        <taxon>Lactobacillales</taxon>
        <taxon>Lactobacillaceae</taxon>
        <taxon>Weissella</taxon>
    </lineage>
</organism>
<dbReference type="SUPFAM" id="SSF103473">
    <property type="entry name" value="MFS general substrate transporter"/>
    <property type="match status" value="1"/>
</dbReference>
<dbReference type="GO" id="GO:0005886">
    <property type="term" value="C:plasma membrane"/>
    <property type="evidence" value="ECO:0007669"/>
    <property type="project" value="UniProtKB-SubCell"/>
</dbReference>
<keyword evidence="10" id="KW-1185">Reference proteome</keyword>
<gene>
    <name evidence="9" type="ORF">DFP99_0675</name>
</gene>
<evidence type="ECO:0000256" key="5">
    <source>
        <dbReference type="ARBA" id="ARBA00022692"/>
    </source>
</evidence>
<dbReference type="InterPro" id="IPR001927">
    <property type="entry name" value="Na/Gal_symport"/>
</dbReference>
<name>A0A288Q6L3_9LACO</name>
<keyword evidence="7" id="KW-1133">Transmembrane helix</keyword>
<dbReference type="AlphaFoldDB" id="A0A288Q6L3"/>
<dbReference type="InterPro" id="IPR036259">
    <property type="entry name" value="MFS_trans_sf"/>
</dbReference>
<dbReference type="InterPro" id="IPR039672">
    <property type="entry name" value="MFS_2"/>
</dbReference>
<evidence type="ECO:0000256" key="8">
    <source>
        <dbReference type="ARBA" id="ARBA00023136"/>
    </source>
</evidence>
<evidence type="ECO:0000256" key="1">
    <source>
        <dbReference type="ARBA" id="ARBA00004651"/>
    </source>
</evidence>
<dbReference type="Pfam" id="PF13347">
    <property type="entry name" value="MFS_2"/>
    <property type="match status" value="1"/>
</dbReference>
<keyword evidence="3" id="KW-1003">Cell membrane</keyword>
<evidence type="ECO:0000256" key="7">
    <source>
        <dbReference type="ARBA" id="ARBA00022989"/>
    </source>
</evidence>
<dbReference type="GO" id="GO:0008643">
    <property type="term" value="P:carbohydrate transport"/>
    <property type="evidence" value="ECO:0007669"/>
    <property type="project" value="InterPro"/>
</dbReference>
<evidence type="ECO:0000256" key="3">
    <source>
        <dbReference type="ARBA" id="ARBA00022475"/>
    </source>
</evidence>
<protein>
    <submittedName>
        <fullName evidence="9">GPH family glycoside/pentoside/hexuronide:cation symporter</fullName>
    </submittedName>
</protein>
<reference evidence="9 10" key="1">
    <citation type="submission" date="2018-07" db="EMBL/GenBank/DDBJ databases">
        <title>Genomic Encyclopedia of Type Strains, Phase III (KMG-III): the genomes of soil and plant-associated and newly described type strains.</title>
        <authorList>
            <person name="Whitman W."/>
        </authorList>
    </citation>
    <scope>NUCLEOTIDE SEQUENCE [LARGE SCALE GENOMIC DNA]</scope>
    <source>
        <strain evidence="9 10">CECT 7031</strain>
    </source>
</reference>
<sequence length="488" mass="52682">MVDRKTIVGGVDDNTTSAPVQANQVKIKERIAYAMSDFGCNTIFQIVGTYFLVFCTDTLGVAAAAVTGLFALSAIIDSVDGLVWGQFIDRTRTKWGKSRPYWLWFSIPFAIFCVMCFTAIPGLGQTGKIIWIYIAYIGSKILYSGINIPVTSILPSLTSNPKERITLSTIRQFLGNFGGAIFLPLTLPAVAFFGGIFGDRGTKGDATTSPIGWFIWAVILAIITAACLLTAFAGTKERVVTRDSKRSIPMRESVKALKGNYPWAIIIFINFIYWGGFAVRSSSLPYYFKYVLHNEALGSLTLAATFITLFSTALVPFVAARIGKRNTMLVGMVGTALSQLILFVADKMNGNIAVILIGIVVYYISYGLTGALIAVMLSDAVDFGEWKNNVRAEGFVTSFSSFSAKLGMGIGGMILAAILAAGQYTSGAAASQPTSALHAISLGFIWIPFIGYALSAIALLFNNIDKVEPKMVAELSVKHARELAEFGE</sequence>
<comment type="caution">
    <text evidence="9">The sequence shown here is derived from an EMBL/GenBank/DDBJ whole genome shotgun (WGS) entry which is preliminary data.</text>
</comment>
<evidence type="ECO:0000256" key="2">
    <source>
        <dbReference type="ARBA" id="ARBA00022448"/>
    </source>
</evidence>
<evidence type="ECO:0000313" key="10">
    <source>
        <dbReference type="Proteomes" id="UP000254912"/>
    </source>
</evidence>